<dbReference type="Proteomes" id="UP000051645">
    <property type="component" value="Unassembled WGS sequence"/>
</dbReference>
<dbReference type="PANTHER" id="PTHR42756">
    <property type="entry name" value="TRANSCRIPTIONAL REGULATOR, MARR"/>
    <property type="match status" value="1"/>
</dbReference>
<keyword evidence="2" id="KW-0238">DNA-binding</keyword>
<dbReference type="PROSITE" id="PS50995">
    <property type="entry name" value="HTH_MARR_2"/>
    <property type="match status" value="1"/>
</dbReference>
<dbReference type="EMBL" id="JQAZ01000009">
    <property type="protein sequence ID" value="KRN30040.1"/>
    <property type="molecule type" value="Genomic_DNA"/>
</dbReference>
<accession>A0A0R2FNG8</accession>
<dbReference type="SUPFAM" id="SSF46785">
    <property type="entry name" value="Winged helix' DNA-binding domain"/>
    <property type="match status" value="1"/>
</dbReference>
<evidence type="ECO:0000313" key="5">
    <source>
        <dbReference type="EMBL" id="KRN29047.1"/>
    </source>
</evidence>
<dbReference type="Proteomes" id="UP000051751">
    <property type="component" value="Unassembled WGS sequence"/>
</dbReference>
<protein>
    <recommendedName>
        <fullName evidence="4">HTH marR-type domain-containing protein</fullName>
    </recommendedName>
</protein>
<keyword evidence="3" id="KW-0804">Transcription</keyword>
<proteinExistence type="predicted"/>
<comment type="caution">
    <text evidence="6">The sequence shown here is derived from an EMBL/GenBank/DDBJ whole genome shotgun (WGS) entry which is preliminary data.</text>
</comment>
<evidence type="ECO:0000256" key="3">
    <source>
        <dbReference type="ARBA" id="ARBA00023163"/>
    </source>
</evidence>
<dbReference type="SMART" id="SM00347">
    <property type="entry name" value="HTH_MARR"/>
    <property type="match status" value="1"/>
</dbReference>
<organism evidence="6 7">
    <name type="scientific">Lactobacillus selangorensis</name>
    <dbReference type="NCBI Taxonomy" id="81857"/>
    <lineage>
        <taxon>Bacteria</taxon>
        <taxon>Bacillati</taxon>
        <taxon>Bacillota</taxon>
        <taxon>Bacilli</taxon>
        <taxon>Lactobacillales</taxon>
        <taxon>Lactobacillaceae</taxon>
        <taxon>Lactobacillus</taxon>
    </lineage>
</organism>
<evidence type="ECO:0000313" key="8">
    <source>
        <dbReference type="Proteomes" id="UP000051751"/>
    </source>
</evidence>
<dbReference type="PANTHER" id="PTHR42756:SF1">
    <property type="entry name" value="TRANSCRIPTIONAL REPRESSOR OF EMRAB OPERON"/>
    <property type="match status" value="1"/>
</dbReference>
<dbReference type="PATRIC" id="fig|81857.3.peg.1269"/>
<evidence type="ECO:0000259" key="4">
    <source>
        <dbReference type="PROSITE" id="PS50995"/>
    </source>
</evidence>
<dbReference type="InterPro" id="IPR036390">
    <property type="entry name" value="WH_DNA-bd_sf"/>
</dbReference>
<feature type="domain" description="HTH marR-type" evidence="4">
    <location>
        <begin position="9"/>
        <end position="141"/>
    </location>
</feature>
<dbReference type="GO" id="GO:0003700">
    <property type="term" value="F:DNA-binding transcription factor activity"/>
    <property type="evidence" value="ECO:0007669"/>
    <property type="project" value="InterPro"/>
</dbReference>
<dbReference type="AlphaFoldDB" id="A0A0R2FNG8"/>
<dbReference type="Gene3D" id="1.10.10.10">
    <property type="entry name" value="Winged helix-like DNA-binding domain superfamily/Winged helix DNA-binding domain"/>
    <property type="match status" value="1"/>
</dbReference>
<dbReference type="EMBL" id="JQAT01000002">
    <property type="protein sequence ID" value="KRN29047.1"/>
    <property type="molecule type" value="Genomic_DNA"/>
</dbReference>
<keyword evidence="7" id="KW-1185">Reference proteome</keyword>
<keyword evidence="1" id="KW-0805">Transcription regulation</keyword>
<evidence type="ECO:0000313" key="7">
    <source>
        <dbReference type="Proteomes" id="UP000051645"/>
    </source>
</evidence>
<dbReference type="InterPro" id="IPR036388">
    <property type="entry name" value="WH-like_DNA-bd_sf"/>
</dbReference>
<dbReference type="STRING" id="81857.IV38_GL001263"/>
<evidence type="ECO:0000256" key="2">
    <source>
        <dbReference type="ARBA" id="ARBA00023125"/>
    </source>
</evidence>
<name>A0A0R2FNG8_9LACO</name>
<gene>
    <name evidence="5" type="ORF">IV38_GL001263</name>
    <name evidence="6" type="ORF">IV40_GL002069</name>
</gene>
<evidence type="ECO:0000313" key="6">
    <source>
        <dbReference type="EMBL" id="KRN30040.1"/>
    </source>
</evidence>
<sequence length="146" mass="16867">MPEPEHAKLQNLFITSFQVNHKLEKILLEEIKAFDLNLTQYRALEEIAHKDPTSLVDIQHQLGIASSTLSSAVDSLSQRGLIRKNRDPNDLRTLEVYLTDKGTEVVTQIFTTSCERLEPLLETHPAYDFDHFMELQSRLLDFLEKM</sequence>
<dbReference type="GO" id="GO:0003677">
    <property type="term" value="F:DNA binding"/>
    <property type="evidence" value="ECO:0007669"/>
    <property type="project" value="UniProtKB-KW"/>
</dbReference>
<dbReference type="RefSeq" id="WP_057771115.1">
    <property type="nucleotide sequence ID" value="NZ_JQAT01000002.1"/>
</dbReference>
<reference evidence="7 8" key="1">
    <citation type="journal article" date="2015" name="Genome Announc.">
        <title>Expanding the biotechnology potential of lactobacilli through comparative genomics of 213 strains and associated genera.</title>
        <authorList>
            <person name="Sun Z."/>
            <person name="Harris H.M."/>
            <person name="McCann A."/>
            <person name="Guo C."/>
            <person name="Argimon S."/>
            <person name="Zhang W."/>
            <person name="Yang X."/>
            <person name="Jeffery I.B."/>
            <person name="Cooney J.C."/>
            <person name="Kagawa T.F."/>
            <person name="Liu W."/>
            <person name="Song Y."/>
            <person name="Salvetti E."/>
            <person name="Wrobel A."/>
            <person name="Rasinkangas P."/>
            <person name="Parkhill J."/>
            <person name="Rea M.C."/>
            <person name="O'Sullivan O."/>
            <person name="Ritari J."/>
            <person name="Douillard F.P."/>
            <person name="Paul Ross R."/>
            <person name="Yang R."/>
            <person name="Briner A.E."/>
            <person name="Felis G.E."/>
            <person name="de Vos W.M."/>
            <person name="Barrangou R."/>
            <person name="Klaenhammer T.R."/>
            <person name="Caufield P.W."/>
            <person name="Cui Y."/>
            <person name="Zhang H."/>
            <person name="O'Toole P.W."/>
        </authorList>
    </citation>
    <scope>NUCLEOTIDE SEQUENCE [LARGE SCALE GENOMIC DNA]</scope>
    <source>
        <strain evidence="5 8">ATCC BAA-66</strain>
        <strain evidence="6 7">DSM 13344</strain>
    </source>
</reference>
<dbReference type="InterPro" id="IPR000835">
    <property type="entry name" value="HTH_MarR-typ"/>
</dbReference>
<dbReference type="Pfam" id="PF01047">
    <property type="entry name" value="MarR"/>
    <property type="match status" value="1"/>
</dbReference>
<dbReference type="PRINTS" id="PR00598">
    <property type="entry name" value="HTHMARR"/>
</dbReference>
<evidence type="ECO:0000256" key="1">
    <source>
        <dbReference type="ARBA" id="ARBA00023015"/>
    </source>
</evidence>